<sequence length="59" mass="6928">MKEYNLSITEALYNLINSKVKYIEKQDGNKYKLLDGVLVSTHGYIPAIIDITDRWRLIR</sequence>
<dbReference type="RefSeq" id="WP_268060241.1">
    <property type="nucleotide sequence ID" value="NZ_JAPQFJ010000003.1"/>
</dbReference>
<name>A0ABT4D6D2_9CLOT</name>
<comment type="caution">
    <text evidence="1">The sequence shown here is derived from an EMBL/GenBank/DDBJ whole genome shotgun (WGS) entry which is preliminary data.</text>
</comment>
<dbReference type="Proteomes" id="UP001144612">
    <property type="component" value="Unassembled WGS sequence"/>
</dbReference>
<dbReference type="EMBL" id="JAPQFJ010000003">
    <property type="protein sequence ID" value="MCY6957837.1"/>
    <property type="molecule type" value="Genomic_DNA"/>
</dbReference>
<proteinExistence type="predicted"/>
<keyword evidence="2" id="KW-1185">Reference proteome</keyword>
<gene>
    <name evidence="1" type="ORF">OW729_04365</name>
</gene>
<evidence type="ECO:0000313" key="2">
    <source>
        <dbReference type="Proteomes" id="UP001144612"/>
    </source>
</evidence>
<protein>
    <submittedName>
        <fullName evidence="1">Uncharacterized protein</fullName>
    </submittedName>
</protein>
<reference evidence="1" key="1">
    <citation type="submission" date="2022-12" db="EMBL/GenBank/DDBJ databases">
        <title>Clostridium sp. nov., isolated from industrial wastewater.</title>
        <authorList>
            <person name="Jiayan W."/>
        </authorList>
    </citation>
    <scope>NUCLEOTIDE SEQUENCE</scope>
    <source>
        <strain evidence="1">ZC22-4</strain>
    </source>
</reference>
<evidence type="ECO:0000313" key="1">
    <source>
        <dbReference type="EMBL" id="MCY6957837.1"/>
    </source>
</evidence>
<organism evidence="1 2">
    <name type="scientific">Clostridium brassicae</name>
    <dbReference type="NCBI Taxonomy" id="2999072"/>
    <lineage>
        <taxon>Bacteria</taxon>
        <taxon>Bacillati</taxon>
        <taxon>Bacillota</taxon>
        <taxon>Clostridia</taxon>
        <taxon>Eubacteriales</taxon>
        <taxon>Clostridiaceae</taxon>
        <taxon>Clostridium</taxon>
    </lineage>
</organism>
<accession>A0ABT4D6D2</accession>